<sequence>MGSIDQAPQHLQICLSATDHMGQPLSVMLATDEDRTRDRSDYHAAFKSTPQPGCDSSLETLSPHPILTDRSFVLRLKDFHEALVKAVVNIVERWWTDSTANLPARMPLEPPVEAVLQWIDERSRMKEMPEFKDRLGNWRPDFLLSNDGSGPIPKFQLCEINSRVPYNALIYSAYKNEIMQKSLGAESNLQPAGDFNEMVESLVGLFDADLPIHLVRGRDRLDRQEVIQLVEAKTGLRPRLVSLADLQLRPDPSSATGTSLYCRGSAILEEEVPEKVHQVVLSLFPDEVSLVAQDMLRQLALLTVHDFRTSLLVNDDRLLGIVLQELNDLVITHKVLTPSQARLIKECTVPTILPGSPELKQWVDRRHRAEVTKNGYILKAARQSRGFGHLLGDELTEEEWEVIMLNMQDPSIRAETTCFVLQPYMRQATFDIVAKEDKVENGIHMVGTYYTANGRFLGLGPWRSGRAKICNVHGSGCISLYSVTQAEMG</sequence>
<evidence type="ECO:0000313" key="2">
    <source>
        <dbReference type="Proteomes" id="UP001610335"/>
    </source>
</evidence>
<evidence type="ECO:0000313" key="1">
    <source>
        <dbReference type="EMBL" id="KAL2818234.1"/>
    </source>
</evidence>
<organism evidence="1 2">
    <name type="scientific">Aspergillus cavernicola</name>
    <dbReference type="NCBI Taxonomy" id="176166"/>
    <lineage>
        <taxon>Eukaryota</taxon>
        <taxon>Fungi</taxon>
        <taxon>Dikarya</taxon>
        <taxon>Ascomycota</taxon>
        <taxon>Pezizomycotina</taxon>
        <taxon>Eurotiomycetes</taxon>
        <taxon>Eurotiomycetidae</taxon>
        <taxon>Eurotiales</taxon>
        <taxon>Aspergillaceae</taxon>
        <taxon>Aspergillus</taxon>
        <taxon>Aspergillus subgen. Nidulantes</taxon>
    </lineage>
</organism>
<protein>
    <submittedName>
        <fullName evidence="1">Uncharacterized protein</fullName>
    </submittedName>
</protein>
<proteinExistence type="predicted"/>
<reference evidence="1 2" key="1">
    <citation type="submission" date="2024-07" db="EMBL/GenBank/DDBJ databases">
        <title>Section-level genome sequencing and comparative genomics of Aspergillus sections Usti and Cavernicolus.</title>
        <authorList>
            <consortium name="Lawrence Berkeley National Laboratory"/>
            <person name="Nybo J.L."/>
            <person name="Vesth T.C."/>
            <person name="Theobald S."/>
            <person name="Frisvad J.C."/>
            <person name="Larsen T.O."/>
            <person name="Kjaerboelling I."/>
            <person name="Rothschild-Mancinelli K."/>
            <person name="Lyhne E.K."/>
            <person name="Kogle M.E."/>
            <person name="Barry K."/>
            <person name="Clum A."/>
            <person name="Na H."/>
            <person name="Ledsgaard L."/>
            <person name="Lin J."/>
            <person name="Lipzen A."/>
            <person name="Kuo A."/>
            <person name="Riley R."/>
            <person name="Mondo S."/>
            <person name="LaButti K."/>
            <person name="Haridas S."/>
            <person name="Pangalinan J."/>
            <person name="Salamov A.A."/>
            <person name="Simmons B.A."/>
            <person name="Magnuson J.K."/>
            <person name="Chen J."/>
            <person name="Drula E."/>
            <person name="Henrissat B."/>
            <person name="Wiebenga A."/>
            <person name="Lubbers R.J."/>
            <person name="Gomes A.C."/>
            <person name="Makela M.R."/>
            <person name="Stajich J."/>
            <person name="Grigoriev I.V."/>
            <person name="Mortensen U.H."/>
            <person name="De vries R.P."/>
            <person name="Baker S.E."/>
            <person name="Andersen M.R."/>
        </authorList>
    </citation>
    <scope>NUCLEOTIDE SEQUENCE [LARGE SCALE GENOMIC DNA]</scope>
    <source>
        <strain evidence="1 2">CBS 600.67</strain>
    </source>
</reference>
<dbReference type="EMBL" id="JBFXLS010000085">
    <property type="protein sequence ID" value="KAL2818234.1"/>
    <property type="molecule type" value="Genomic_DNA"/>
</dbReference>
<dbReference type="Proteomes" id="UP001610335">
    <property type="component" value="Unassembled WGS sequence"/>
</dbReference>
<gene>
    <name evidence="1" type="ORF">BDW59DRAFT_165566</name>
</gene>
<keyword evidence="2" id="KW-1185">Reference proteome</keyword>
<dbReference type="SUPFAM" id="SSF56059">
    <property type="entry name" value="Glutathione synthetase ATP-binding domain-like"/>
    <property type="match status" value="1"/>
</dbReference>
<name>A0ABR4HSX2_9EURO</name>
<comment type="caution">
    <text evidence="1">The sequence shown here is derived from an EMBL/GenBank/DDBJ whole genome shotgun (WGS) entry which is preliminary data.</text>
</comment>
<accession>A0ABR4HSX2</accession>